<accession>A0A1G4BJ27</accession>
<keyword evidence="2" id="KW-0539">Nucleus</keyword>
<feature type="region of interest" description="Disordered" evidence="3">
    <location>
        <begin position="124"/>
        <end position="175"/>
    </location>
</feature>
<feature type="domain" description="HMG box" evidence="4">
    <location>
        <begin position="298"/>
        <end position="364"/>
    </location>
</feature>
<name>A0A1G4BJ27_9PEZI</name>
<reference evidence="5 6" key="1">
    <citation type="submission" date="2016-09" db="EMBL/GenBank/DDBJ databases">
        <authorList>
            <person name="Capua I."/>
            <person name="De Benedictis P."/>
            <person name="Joannis T."/>
            <person name="Lombin L.H."/>
            <person name="Cattoli G."/>
        </authorList>
    </citation>
    <scope>NUCLEOTIDE SEQUENCE [LARGE SCALE GENOMIC DNA]</scope>
    <source>
        <strain evidence="5 6">IMI 309357</strain>
    </source>
</reference>
<dbReference type="PANTHER" id="PTHR48112">
    <property type="entry name" value="HIGH MOBILITY GROUP PROTEIN DSP1"/>
    <property type="match status" value="1"/>
</dbReference>
<sequence length="375" mass="42081">SLVIPSTPRTAIVVSNPPHDCPDSHNWPDPDLNIARTRFAPYFPFRTVSSQPTPLNIPRLTQIISSAHSSYQKFNMLTAIGRAATQRLLLRAAPLSVPRTQLFVARATACRGFSTSQWVRMPASQAATTTKTKKTTGAKKKTALKTKKPASKKPKAKKVIAKKAAPKKRVKKQLTPEETQKLKVRQWKKTALLNEPKKLPTSAWLVYVTREHQTAESGSSLTERTKALAESFKNLSSYEVQRLQETADANKLTNNAAYKSWVETIQPTDVAEANRSRARLRNASGKQVPRTIRDERQPKRPHNAYALFVKARFASGEFSGERLVDAMKAMGNEWKQLSQSEKLAYEDLAKADFDRWERESLNVLGHVARRGKSPE</sequence>
<dbReference type="RefSeq" id="XP_022478527.1">
    <property type="nucleotide sequence ID" value="XM_022615068.1"/>
</dbReference>
<dbReference type="GO" id="GO:0005634">
    <property type="term" value="C:nucleus"/>
    <property type="evidence" value="ECO:0007669"/>
    <property type="project" value="UniProtKB-UniRule"/>
</dbReference>
<evidence type="ECO:0000256" key="3">
    <source>
        <dbReference type="SAM" id="MobiDB-lite"/>
    </source>
</evidence>
<comment type="caution">
    <text evidence="5">The sequence shown here is derived from an EMBL/GenBank/DDBJ whole genome shotgun (WGS) entry which is preliminary data.</text>
</comment>
<dbReference type="GO" id="GO:0003677">
    <property type="term" value="F:DNA binding"/>
    <property type="evidence" value="ECO:0007669"/>
    <property type="project" value="UniProtKB-UniRule"/>
</dbReference>
<dbReference type="Pfam" id="PF09011">
    <property type="entry name" value="HMG_box_2"/>
    <property type="match status" value="1"/>
</dbReference>
<dbReference type="SUPFAM" id="SSF47095">
    <property type="entry name" value="HMG-box"/>
    <property type="match status" value="2"/>
</dbReference>
<evidence type="ECO:0000256" key="1">
    <source>
        <dbReference type="ARBA" id="ARBA00023125"/>
    </source>
</evidence>
<dbReference type="SMART" id="SM00398">
    <property type="entry name" value="HMG"/>
    <property type="match status" value="2"/>
</dbReference>
<proteinExistence type="predicted"/>
<dbReference type="OrthoDB" id="1919336at2759"/>
<dbReference type="PROSITE" id="PS50118">
    <property type="entry name" value="HMG_BOX_2"/>
    <property type="match status" value="1"/>
</dbReference>
<dbReference type="Gene3D" id="1.10.30.10">
    <property type="entry name" value="High mobility group box domain"/>
    <property type="match status" value="2"/>
</dbReference>
<dbReference type="Proteomes" id="UP000176998">
    <property type="component" value="Unassembled WGS sequence"/>
</dbReference>
<feature type="non-terminal residue" evidence="5">
    <location>
        <position position="1"/>
    </location>
</feature>
<dbReference type="InterPro" id="IPR050342">
    <property type="entry name" value="HMGB"/>
</dbReference>
<dbReference type="EMBL" id="MJBS01000020">
    <property type="protein sequence ID" value="OHF01385.1"/>
    <property type="molecule type" value="Genomic_DNA"/>
</dbReference>
<dbReference type="AlphaFoldDB" id="A0A1G4BJ27"/>
<protein>
    <submittedName>
        <fullName evidence="5">HMG box protein</fullName>
    </submittedName>
</protein>
<keyword evidence="1 2" id="KW-0238">DNA-binding</keyword>
<gene>
    <name evidence="5" type="ORF">CORC01_03418</name>
</gene>
<evidence type="ECO:0000313" key="5">
    <source>
        <dbReference type="EMBL" id="OHF01385.1"/>
    </source>
</evidence>
<dbReference type="InterPro" id="IPR009071">
    <property type="entry name" value="HMG_box_dom"/>
</dbReference>
<evidence type="ECO:0000256" key="2">
    <source>
        <dbReference type="PROSITE-ProRule" id="PRU00267"/>
    </source>
</evidence>
<dbReference type="GeneID" id="34556578"/>
<dbReference type="STRING" id="1209926.A0A1G4BJ27"/>
<feature type="DNA-binding region" description="HMG box" evidence="2">
    <location>
        <begin position="298"/>
        <end position="364"/>
    </location>
</feature>
<evidence type="ECO:0000259" key="4">
    <source>
        <dbReference type="PROSITE" id="PS50118"/>
    </source>
</evidence>
<keyword evidence="6" id="KW-1185">Reference proteome</keyword>
<evidence type="ECO:0000313" key="6">
    <source>
        <dbReference type="Proteomes" id="UP000176998"/>
    </source>
</evidence>
<organism evidence="5 6">
    <name type="scientific">Colletotrichum orchidophilum</name>
    <dbReference type="NCBI Taxonomy" id="1209926"/>
    <lineage>
        <taxon>Eukaryota</taxon>
        <taxon>Fungi</taxon>
        <taxon>Dikarya</taxon>
        <taxon>Ascomycota</taxon>
        <taxon>Pezizomycotina</taxon>
        <taxon>Sordariomycetes</taxon>
        <taxon>Hypocreomycetidae</taxon>
        <taxon>Glomerellales</taxon>
        <taxon>Glomerellaceae</taxon>
        <taxon>Colletotrichum</taxon>
    </lineage>
</organism>
<dbReference type="InterPro" id="IPR036910">
    <property type="entry name" value="HMG_box_dom_sf"/>
</dbReference>
<dbReference type="CDD" id="cd00084">
    <property type="entry name" value="HMG-box_SF"/>
    <property type="match status" value="1"/>
</dbReference>
<feature type="compositionally biased region" description="Basic residues" evidence="3">
    <location>
        <begin position="131"/>
        <end position="172"/>
    </location>
</feature>